<evidence type="ECO:0000313" key="3">
    <source>
        <dbReference type="EMBL" id="KRM17447.1"/>
    </source>
</evidence>
<feature type="signal peptide" evidence="2">
    <location>
        <begin position="1"/>
        <end position="21"/>
    </location>
</feature>
<keyword evidence="1" id="KW-1133">Transmembrane helix</keyword>
<proteinExistence type="predicted"/>
<evidence type="ECO:0000313" key="4">
    <source>
        <dbReference type="Proteomes" id="UP000051302"/>
    </source>
</evidence>
<keyword evidence="1" id="KW-0472">Membrane</keyword>
<organism evidence="3 4">
    <name type="scientific">Companilactobacillus nantensis DSM 16982</name>
    <dbReference type="NCBI Taxonomy" id="1423774"/>
    <lineage>
        <taxon>Bacteria</taxon>
        <taxon>Bacillati</taxon>
        <taxon>Bacillota</taxon>
        <taxon>Bacilli</taxon>
        <taxon>Lactobacillales</taxon>
        <taxon>Lactobacillaceae</taxon>
        <taxon>Companilactobacillus</taxon>
    </lineage>
</organism>
<reference evidence="3 4" key="1">
    <citation type="journal article" date="2015" name="Genome Announc.">
        <title>Expanding the biotechnology potential of lactobacilli through comparative genomics of 213 strains and associated genera.</title>
        <authorList>
            <person name="Sun Z."/>
            <person name="Harris H.M."/>
            <person name="McCann A."/>
            <person name="Guo C."/>
            <person name="Argimon S."/>
            <person name="Zhang W."/>
            <person name="Yang X."/>
            <person name="Jeffery I.B."/>
            <person name="Cooney J.C."/>
            <person name="Kagawa T.F."/>
            <person name="Liu W."/>
            <person name="Song Y."/>
            <person name="Salvetti E."/>
            <person name="Wrobel A."/>
            <person name="Rasinkangas P."/>
            <person name="Parkhill J."/>
            <person name="Rea M.C."/>
            <person name="O'Sullivan O."/>
            <person name="Ritari J."/>
            <person name="Douillard F.P."/>
            <person name="Paul Ross R."/>
            <person name="Yang R."/>
            <person name="Briner A.E."/>
            <person name="Felis G.E."/>
            <person name="de Vos W.M."/>
            <person name="Barrangou R."/>
            <person name="Klaenhammer T.R."/>
            <person name="Caufield P.W."/>
            <person name="Cui Y."/>
            <person name="Zhang H."/>
            <person name="O'Toole P.W."/>
        </authorList>
    </citation>
    <scope>NUCLEOTIDE SEQUENCE [LARGE SCALE GENOMIC DNA]</scope>
    <source>
        <strain evidence="3 4">DSM 16982</strain>
    </source>
</reference>
<comment type="caution">
    <text evidence="3">The sequence shown here is derived from an EMBL/GenBank/DDBJ whole genome shotgun (WGS) entry which is preliminary data.</text>
</comment>
<gene>
    <name evidence="3" type="ORF">FD31_GL002637</name>
</gene>
<evidence type="ECO:0000256" key="2">
    <source>
        <dbReference type="SAM" id="SignalP"/>
    </source>
</evidence>
<evidence type="ECO:0000256" key="1">
    <source>
        <dbReference type="SAM" id="Phobius"/>
    </source>
</evidence>
<dbReference type="EMBL" id="AZFV01000009">
    <property type="protein sequence ID" value="KRM17447.1"/>
    <property type="molecule type" value="Genomic_DNA"/>
</dbReference>
<dbReference type="STRING" id="1423774.FD31_GL002637"/>
<protein>
    <submittedName>
        <fullName evidence="3">Uncharacterized protein</fullName>
    </submittedName>
</protein>
<feature type="chain" id="PRO_5006412718" evidence="2">
    <location>
        <begin position="22"/>
        <end position="510"/>
    </location>
</feature>
<keyword evidence="1" id="KW-0812">Transmembrane</keyword>
<name>A0A0R1WHY2_9LACO</name>
<dbReference type="AlphaFoldDB" id="A0A0R1WHY2"/>
<dbReference type="PATRIC" id="fig|1423774.3.peg.2744"/>
<accession>A0A0R1WHY2</accession>
<sequence length="510" mass="57991">MFVAISLFLISWFITPTNVQASTNNHVLLVYDSENTATGAAKKIDTLQRALTSMNLQVKTVDQSKYKKGELNDRYLGVITMINWRELGLINQKFISDRAKFSGIKLHIGQNLSQSEIKELGGSVQKLYRQQFNLKNNDNEQLLPFINTMTIVNKTEKAQQIGTLVTQQSNQQNYPFGIINEKAGYLPFFDTSGLSLMLEIQLIGQLFHRVGTYQPLLTFTKVTPYSDLRMIDELSRYCNKNGISFAISTTSVSQNTNLKAFNRFTATLRNVESRGGIIFLNAPEVSSTNNSGTLLSQQFSTYIVTLSQHQVFPVGVSAEGFWNQDQVLRTNFLQYANHWLMLPSQSQPNFVKQDNDAKAVQESYFGMSMSSLKKMSNTGDIQFSIPTALTIPLPNTDKDLATVKRDLQRNDFAWYDAVSDGLTTKIETPSSLLEYKYGNYYANGKHEEVQISNSSLNKQFGDNKPKATLSRYFKVQGHIFMTFFIIVTIILLVFIYLGQKVYWNRMRRKK</sequence>
<keyword evidence="4" id="KW-1185">Reference proteome</keyword>
<dbReference type="Proteomes" id="UP000051302">
    <property type="component" value="Unassembled WGS sequence"/>
</dbReference>
<feature type="transmembrane region" description="Helical" evidence="1">
    <location>
        <begin position="479"/>
        <end position="498"/>
    </location>
</feature>
<keyword evidence="2" id="KW-0732">Signal</keyword>